<evidence type="ECO:0000259" key="6">
    <source>
        <dbReference type="PROSITE" id="PS51063"/>
    </source>
</evidence>
<evidence type="ECO:0000256" key="1">
    <source>
        <dbReference type="ARBA" id="ARBA00023015"/>
    </source>
</evidence>
<keyword evidence="4" id="KW-0535">Nitrogen fixation</keyword>
<dbReference type="Gene3D" id="2.60.120.10">
    <property type="entry name" value="Jelly Rolls"/>
    <property type="match status" value="1"/>
</dbReference>
<dbReference type="EMBL" id="CP045423">
    <property type="protein sequence ID" value="QFU14811.1"/>
    <property type="molecule type" value="Genomic_DNA"/>
</dbReference>
<evidence type="ECO:0000313" key="7">
    <source>
        <dbReference type="EMBL" id="QFU14811.1"/>
    </source>
</evidence>
<dbReference type="Pfam" id="PF00027">
    <property type="entry name" value="cNMP_binding"/>
    <property type="match status" value="1"/>
</dbReference>
<dbReference type="InterPro" id="IPR012318">
    <property type="entry name" value="HTH_CRP"/>
</dbReference>
<feature type="domain" description="HTH crp-type" evidence="6">
    <location>
        <begin position="148"/>
        <end position="221"/>
    </location>
</feature>
<keyword evidence="8" id="KW-1185">Reference proteome</keyword>
<dbReference type="PROSITE" id="PS51063">
    <property type="entry name" value="HTH_CRP_2"/>
    <property type="match status" value="1"/>
</dbReference>
<dbReference type="SUPFAM" id="SSF46785">
    <property type="entry name" value="Winged helix' DNA-binding domain"/>
    <property type="match status" value="1"/>
</dbReference>
<accession>A0A5P9JRT5</accession>
<dbReference type="InterPro" id="IPR036390">
    <property type="entry name" value="WH_DNA-bd_sf"/>
</dbReference>
<dbReference type="CDD" id="cd00038">
    <property type="entry name" value="CAP_ED"/>
    <property type="match status" value="1"/>
</dbReference>
<dbReference type="Pfam" id="PF13545">
    <property type="entry name" value="HTH_Crp_2"/>
    <property type="match status" value="1"/>
</dbReference>
<feature type="domain" description="Cyclic nucleotide-binding" evidence="5">
    <location>
        <begin position="14"/>
        <end position="83"/>
    </location>
</feature>
<dbReference type="SMART" id="SM00419">
    <property type="entry name" value="HTH_CRP"/>
    <property type="match status" value="1"/>
</dbReference>
<keyword evidence="3" id="KW-0804">Transcription</keyword>
<dbReference type="InterPro" id="IPR014710">
    <property type="entry name" value="RmlC-like_jellyroll"/>
</dbReference>
<dbReference type="InterPro" id="IPR018490">
    <property type="entry name" value="cNMP-bd_dom_sf"/>
</dbReference>
<dbReference type="FunFam" id="1.10.10.10:FF:000028">
    <property type="entry name" value="Fumarate/nitrate reduction transcriptional regulator Fnr"/>
    <property type="match status" value="1"/>
</dbReference>
<proteinExistence type="predicted"/>
<name>A0A5P9JRT5_9HYPH</name>
<dbReference type="PANTHER" id="PTHR24567:SF28">
    <property type="entry name" value="LISTERIOLYSIN REGULATORY PROTEIN"/>
    <property type="match status" value="1"/>
</dbReference>
<evidence type="ECO:0000256" key="4">
    <source>
        <dbReference type="ARBA" id="ARBA00023231"/>
    </source>
</evidence>
<dbReference type="Proteomes" id="UP000325614">
    <property type="component" value="Chromosome"/>
</dbReference>
<evidence type="ECO:0000313" key="8">
    <source>
        <dbReference type="Proteomes" id="UP000325614"/>
    </source>
</evidence>
<dbReference type="GO" id="GO:0005829">
    <property type="term" value="C:cytosol"/>
    <property type="evidence" value="ECO:0007669"/>
    <property type="project" value="TreeGrafter"/>
</dbReference>
<dbReference type="AlphaFoldDB" id="A0A5P9JRT5"/>
<keyword evidence="2" id="KW-0238">DNA-binding</keyword>
<dbReference type="GO" id="GO:0003677">
    <property type="term" value="F:DNA binding"/>
    <property type="evidence" value="ECO:0007669"/>
    <property type="project" value="UniProtKB-KW"/>
</dbReference>
<protein>
    <submittedName>
        <fullName evidence="7">Helix-turn-helix domain-containing protein</fullName>
    </submittedName>
</protein>
<gene>
    <name evidence="7" type="ORF">GDR74_00500</name>
</gene>
<dbReference type="Gene3D" id="1.10.10.10">
    <property type="entry name" value="Winged helix-like DNA-binding domain superfamily/Winged helix DNA-binding domain"/>
    <property type="match status" value="1"/>
</dbReference>
<dbReference type="PRINTS" id="PR00034">
    <property type="entry name" value="HTHCRP"/>
</dbReference>
<reference evidence="7 8" key="1">
    <citation type="submission" date="2019-10" db="EMBL/GenBank/DDBJ databases">
        <title>Isolation, Identification of Microvirga thermotolerans HR1, a novel thermophilic bacterium and Comparative Genomics of the genus Microvirga.</title>
        <authorList>
            <person name="Li J."/>
            <person name="Zhang W."/>
            <person name="Lin M."/>
            <person name="Wang J."/>
        </authorList>
    </citation>
    <scope>NUCLEOTIDE SEQUENCE [LARGE SCALE GENOMIC DNA]</scope>
    <source>
        <strain evidence="7 8">HR1</strain>
    </source>
</reference>
<dbReference type="InterPro" id="IPR050397">
    <property type="entry name" value="Env_Response_Regulators"/>
</dbReference>
<dbReference type="KEGG" id="mico:GDR74_00500"/>
<dbReference type="GO" id="GO:0003700">
    <property type="term" value="F:DNA-binding transcription factor activity"/>
    <property type="evidence" value="ECO:0007669"/>
    <property type="project" value="TreeGrafter"/>
</dbReference>
<keyword evidence="1" id="KW-0805">Transcription regulation</keyword>
<dbReference type="PANTHER" id="PTHR24567">
    <property type="entry name" value="CRP FAMILY TRANSCRIPTIONAL REGULATORY PROTEIN"/>
    <property type="match status" value="1"/>
</dbReference>
<evidence type="ECO:0000256" key="2">
    <source>
        <dbReference type="ARBA" id="ARBA00023125"/>
    </source>
</evidence>
<evidence type="ECO:0000256" key="3">
    <source>
        <dbReference type="ARBA" id="ARBA00023163"/>
    </source>
</evidence>
<dbReference type="CDD" id="cd00092">
    <property type="entry name" value="HTH_CRP"/>
    <property type="match status" value="1"/>
</dbReference>
<dbReference type="InterPro" id="IPR036388">
    <property type="entry name" value="WH-like_DNA-bd_sf"/>
</dbReference>
<sequence length="232" mass="25699">MPSLDKSLVAGLPLFAGLPPDDLDHILREAQSIRYPKGTAVFQQDEEAHSFFVLLHGHLRVVKVTPDGQQVVVRFITPGEMFGIAIAMGRPRYPATALAIVDSIALVWPSAAWPRLVAKHPSLAVNTLQTVGNRLQDAHTRVVEISTEQVEKRVAHALLRLAHQAGRKGEDGVQIDFPISRQDVAEMTGTTLHTVSRILSSWEERGLVESGRQRITIRDPHKLFLLAEDLPR</sequence>
<dbReference type="RefSeq" id="WP_152584461.1">
    <property type="nucleotide sequence ID" value="NZ_CP045423.1"/>
</dbReference>
<dbReference type="SMART" id="SM00100">
    <property type="entry name" value="cNMP"/>
    <property type="match status" value="1"/>
</dbReference>
<organism evidence="7 8">
    <name type="scientific">Microvirga thermotolerans</name>
    <dbReference type="NCBI Taxonomy" id="2651334"/>
    <lineage>
        <taxon>Bacteria</taxon>
        <taxon>Pseudomonadati</taxon>
        <taxon>Pseudomonadota</taxon>
        <taxon>Alphaproteobacteria</taxon>
        <taxon>Hyphomicrobiales</taxon>
        <taxon>Methylobacteriaceae</taxon>
        <taxon>Microvirga</taxon>
    </lineage>
</organism>
<dbReference type="PROSITE" id="PS50042">
    <property type="entry name" value="CNMP_BINDING_3"/>
    <property type="match status" value="1"/>
</dbReference>
<dbReference type="InterPro" id="IPR000595">
    <property type="entry name" value="cNMP-bd_dom"/>
</dbReference>
<evidence type="ECO:0000259" key="5">
    <source>
        <dbReference type="PROSITE" id="PS50042"/>
    </source>
</evidence>
<dbReference type="SUPFAM" id="SSF51206">
    <property type="entry name" value="cAMP-binding domain-like"/>
    <property type="match status" value="1"/>
</dbReference>